<dbReference type="NCBIfam" id="TIGR01420">
    <property type="entry name" value="pilT_fam"/>
    <property type="match status" value="1"/>
</dbReference>
<dbReference type="PANTHER" id="PTHR30486:SF12">
    <property type="entry name" value="TYPE IV PILUS ATPASE PILU"/>
    <property type="match status" value="1"/>
</dbReference>
<dbReference type="PANTHER" id="PTHR30486">
    <property type="entry name" value="TWITCHING MOTILITY PROTEIN PILT"/>
    <property type="match status" value="1"/>
</dbReference>
<protein>
    <submittedName>
        <fullName evidence="4">Twitching mobility protein</fullName>
    </submittedName>
</protein>
<dbReference type="AlphaFoldDB" id="H8MHL9"/>
<dbReference type="Gene3D" id="3.40.50.300">
    <property type="entry name" value="P-loop containing nucleotide triphosphate hydrolases"/>
    <property type="match status" value="1"/>
</dbReference>
<reference evidence="4 5" key="1">
    <citation type="journal article" date="2012" name="J. Bacteriol.">
        <title>Complete Genome Sequence of the Fruiting Myxobacterium Corallococcus coralloides DSM 2259.</title>
        <authorList>
            <person name="Huntley S."/>
            <person name="Zhang Y."/>
            <person name="Treuner-Lange A."/>
            <person name="Kneip S."/>
            <person name="Sensen C.W."/>
            <person name="Sogaard-Andersen L."/>
        </authorList>
    </citation>
    <scope>NUCLEOTIDE SEQUENCE [LARGE SCALE GENOMIC DNA]</scope>
    <source>
        <strain evidence="5">ATCC 25202 / DSM 2259 / NBRC 100086 / M2</strain>
    </source>
</reference>
<proteinExistence type="inferred from homology"/>
<feature type="compositionally biased region" description="Pro residues" evidence="2">
    <location>
        <begin position="416"/>
        <end position="433"/>
    </location>
</feature>
<dbReference type="Pfam" id="PF00437">
    <property type="entry name" value="T2SSE"/>
    <property type="match status" value="1"/>
</dbReference>
<dbReference type="SUPFAM" id="SSF52540">
    <property type="entry name" value="P-loop containing nucleoside triphosphate hydrolases"/>
    <property type="match status" value="1"/>
</dbReference>
<dbReference type="Gene3D" id="3.30.450.90">
    <property type="match status" value="1"/>
</dbReference>
<reference evidence="5" key="2">
    <citation type="submission" date="2012-03" db="EMBL/GenBank/DDBJ databases">
        <title>Genome sequence of the fruiting myxobacterium Corallococcus coralloides DSM 2259.</title>
        <authorList>
            <person name="Huntley S."/>
            <person name="Zhang Y."/>
            <person name="Treuner-Lange A."/>
            <person name="Sensen C.W."/>
            <person name="Sogaard-Andersen L."/>
        </authorList>
    </citation>
    <scope>NUCLEOTIDE SEQUENCE [LARGE SCALE GENOMIC DNA]</scope>
    <source>
        <strain evidence="5">ATCC 25202 / DSM 2259 / NBRC 100086 / M2</strain>
    </source>
</reference>
<dbReference type="RefSeq" id="WP_014394852.1">
    <property type="nucleotide sequence ID" value="NC_017030.1"/>
</dbReference>
<sequence length="472" mass="51024">MELNEILQIALRGGASDIHLKAGLPPMFRVDGSLVPLKDGRRLPPEEVARMAFGIMNEFQKEKFKVSNEVDLAYGVPGLGRFRVNVFQQRGTVGAVLRVIPFKVMTMKDLLLPTVLEKVCGEERGLVLVTGTTGSGKSTTLAAMIDYINSNETNHIMTIEDPIEFLIRDKRSIVNQREVGVDTMSFSQALKSALRQDPDVILVGEMRDHETIETALHAAETGHLVMSTLHTLDATETINRIVSAFPPHQQKQVRLQLSSVLRGVVSQRLVPRADGKGRVAAVEVLRVTARVRELIEDKDRTKEIHDAISQGTDSYGMQTFDQSLMSLVRNGLVTYDEAHRQASNPDDFALRFSGISGTSDSKWDAFDAKAGEERPIPGSQSFAQKGAPIQAAPVAPTPAPVPQAPRPGAPMAGRPMTPPPGVAAPRPATPPPGVVQGRPLPPQVAARPPTPAPVAAPAPAAGGDDDFQIERF</sequence>
<feature type="compositionally biased region" description="Pro residues" evidence="2">
    <location>
        <begin position="395"/>
        <end position="408"/>
    </location>
</feature>
<dbReference type="GO" id="GO:0016887">
    <property type="term" value="F:ATP hydrolysis activity"/>
    <property type="evidence" value="ECO:0007669"/>
    <property type="project" value="InterPro"/>
</dbReference>
<organism evidence="4 5">
    <name type="scientific">Corallococcus coralloides (strain ATCC 25202 / DSM 2259 / NBRC 100086 / M2)</name>
    <name type="common">Myxococcus coralloides</name>
    <dbReference type="NCBI Taxonomy" id="1144275"/>
    <lineage>
        <taxon>Bacteria</taxon>
        <taxon>Pseudomonadati</taxon>
        <taxon>Myxococcota</taxon>
        <taxon>Myxococcia</taxon>
        <taxon>Myxococcales</taxon>
        <taxon>Cystobacterineae</taxon>
        <taxon>Myxococcaceae</taxon>
        <taxon>Corallococcus</taxon>
    </lineage>
</organism>
<dbReference type="KEGG" id="ccx:COCOR_02013"/>
<comment type="similarity">
    <text evidence="1">Belongs to the GSP E family.</text>
</comment>
<feature type="region of interest" description="Disordered" evidence="2">
    <location>
        <begin position="392"/>
        <end position="472"/>
    </location>
</feature>
<dbReference type="CDD" id="cd01131">
    <property type="entry name" value="PilT"/>
    <property type="match status" value="1"/>
</dbReference>
<keyword evidence="5" id="KW-1185">Reference proteome</keyword>
<dbReference type="eggNOG" id="COG2805">
    <property type="taxonomic scope" value="Bacteria"/>
</dbReference>
<evidence type="ECO:0000313" key="5">
    <source>
        <dbReference type="Proteomes" id="UP000007587"/>
    </source>
</evidence>
<name>H8MHL9_CORCM</name>
<dbReference type="PROSITE" id="PS00662">
    <property type="entry name" value="T2SP_E"/>
    <property type="match status" value="1"/>
</dbReference>
<dbReference type="EMBL" id="CP003389">
    <property type="protein sequence ID" value="AFE09851.1"/>
    <property type="molecule type" value="Genomic_DNA"/>
</dbReference>
<dbReference type="HOGENOM" id="CLU_013446_4_0_7"/>
<evidence type="ECO:0000256" key="1">
    <source>
        <dbReference type="ARBA" id="ARBA00006611"/>
    </source>
</evidence>
<evidence type="ECO:0000259" key="3">
    <source>
        <dbReference type="PROSITE" id="PS00662"/>
    </source>
</evidence>
<dbReference type="InterPro" id="IPR027417">
    <property type="entry name" value="P-loop_NTPase"/>
</dbReference>
<accession>H8MHL9</accession>
<dbReference type="GO" id="GO:0005524">
    <property type="term" value="F:ATP binding"/>
    <property type="evidence" value="ECO:0007669"/>
    <property type="project" value="InterPro"/>
</dbReference>
<dbReference type="InParanoid" id="H8MHL9"/>
<dbReference type="InterPro" id="IPR006321">
    <property type="entry name" value="PilT/PilU"/>
</dbReference>
<evidence type="ECO:0000313" key="4">
    <source>
        <dbReference type="EMBL" id="AFE09851.1"/>
    </source>
</evidence>
<dbReference type="STRING" id="1144275.COCOR_02013"/>
<feature type="compositionally biased region" description="Acidic residues" evidence="2">
    <location>
        <begin position="463"/>
        <end position="472"/>
    </location>
</feature>
<dbReference type="InterPro" id="IPR050921">
    <property type="entry name" value="T4SS_GSP_E_ATPase"/>
</dbReference>
<feature type="domain" description="Bacterial type II secretion system protein E" evidence="3">
    <location>
        <begin position="194"/>
        <end position="208"/>
    </location>
</feature>
<gene>
    <name evidence="4" type="primary">pilT</name>
    <name evidence="4" type="ordered locus">COCOR_02013</name>
</gene>
<evidence type="ECO:0000256" key="2">
    <source>
        <dbReference type="SAM" id="MobiDB-lite"/>
    </source>
</evidence>
<dbReference type="InterPro" id="IPR001482">
    <property type="entry name" value="T2SS/T4SS_dom"/>
</dbReference>
<dbReference type="OrthoDB" id="9805147at2"/>
<dbReference type="Proteomes" id="UP000007587">
    <property type="component" value="Chromosome"/>
</dbReference>